<organism evidence="1 2">
    <name type="scientific">Spiromyces aspiralis</name>
    <dbReference type="NCBI Taxonomy" id="68401"/>
    <lineage>
        <taxon>Eukaryota</taxon>
        <taxon>Fungi</taxon>
        <taxon>Fungi incertae sedis</taxon>
        <taxon>Zoopagomycota</taxon>
        <taxon>Kickxellomycotina</taxon>
        <taxon>Kickxellomycetes</taxon>
        <taxon>Kickxellales</taxon>
        <taxon>Kickxellaceae</taxon>
        <taxon>Spiromyces</taxon>
    </lineage>
</organism>
<name>A0ACC1H9M3_9FUNG</name>
<sequence length="320" mass="36136">MKHSNLAKSPSYYELFAVIEAKRSMSGEDKAFEQLLVYTCIRVCLLGPNEAVFASMVMDVTTKPGRKAFVEFLVNCSFCDTDQLGLDPTMTYLEDIKCWRIECPTEDGEEVPSYVYSDKVIVAANRLFGRHMRCFLGSLDMLPKGSKLKHDVVVKESWLYMADKHCDEIKFLRKIRDALSGKGDIDFEYPRLLHSRCVKLWTGTHDDTKNLYRSLPITTTTGNDGGSGRPAPMWPSCEHRRIVMQPVGEPLRFLKSVLELIIMLHDAMQCHSAILSECSILHCDISTNNILVVRTDSGLMQGMLIDFDCTVDIEVSKGEA</sequence>
<evidence type="ECO:0000313" key="2">
    <source>
        <dbReference type="Proteomes" id="UP001145114"/>
    </source>
</evidence>
<evidence type="ECO:0000313" key="1">
    <source>
        <dbReference type="EMBL" id="KAJ1673199.1"/>
    </source>
</evidence>
<protein>
    <submittedName>
        <fullName evidence="1">Uncharacterized protein</fullName>
    </submittedName>
</protein>
<dbReference type="EMBL" id="JAMZIH010007256">
    <property type="protein sequence ID" value="KAJ1673199.1"/>
    <property type="molecule type" value="Genomic_DNA"/>
</dbReference>
<comment type="caution">
    <text evidence="1">The sequence shown here is derived from an EMBL/GenBank/DDBJ whole genome shotgun (WGS) entry which is preliminary data.</text>
</comment>
<reference evidence="1" key="1">
    <citation type="submission" date="2022-06" db="EMBL/GenBank/DDBJ databases">
        <title>Phylogenomic reconstructions and comparative analyses of Kickxellomycotina fungi.</title>
        <authorList>
            <person name="Reynolds N.K."/>
            <person name="Stajich J.E."/>
            <person name="Barry K."/>
            <person name="Grigoriev I.V."/>
            <person name="Crous P."/>
            <person name="Smith M.E."/>
        </authorList>
    </citation>
    <scope>NUCLEOTIDE SEQUENCE</scope>
    <source>
        <strain evidence="1">RSA 2271</strain>
    </source>
</reference>
<keyword evidence="2" id="KW-1185">Reference proteome</keyword>
<dbReference type="Proteomes" id="UP001145114">
    <property type="component" value="Unassembled WGS sequence"/>
</dbReference>
<gene>
    <name evidence="1" type="ORF">EV182_005704</name>
</gene>
<accession>A0ACC1H9M3</accession>
<proteinExistence type="predicted"/>